<comment type="caution">
    <text evidence="1">The sequence shown here is derived from an EMBL/GenBank/DDBJ whole genome shotgun (WGS) entry which is preliminary data.</text>
</comment>
<dbReference type="Gene3D" id="3.40.50.10610">
    <property type="entry name" value="ABC-type transport auxiliary lipoprotein component"/>
    <property type="match status" value="1"/>
</dbReference>
<sequence>MLLSTGSIYVIPPGEVAKGIATTGVLNPTAPTGEEVIKLTNAIKANAVITGVVKEYGELRSGTTSANIISLSVQMIEGQTGRIVWSASSTKGGIGIKDRLFGGGGEPMNTVTLKAVNDLLDKLFK</sequence>
<dbReference type="Proteomes" id="UP000178435">
    <property type="component" value="Unassembled WGS sequence"/>
</dbReference>
<dbReference type="AlphaFoldDB" id="A0A1F7RRP5"/>
<evidence type="ECO:0000313" key="1">
    <source>
        <dbReference type="EMBL" id="OGL44215.1"/>
    </source>
</evidence>
<proteinExistence type="predicted"/>
<accession>A0A1F7RRP5</accession>
<gene>
    <name evidence="1" type="ORF">A2149_07350</name>
</gene>
<name>A0A1F7RRP5_9BACT</name>
<reference evidence="1 2" key="1">
    <citation type="journal article" date="2016" name="Nat. Commun.">
        <title>Thousands of microbial genomes shed light on interconnected biogeochemical processes in an aquifer system.</title>
        <authorList>
            <person name="Anantharaman K."/>
            <person name="Brown C.T."/>
            <person name="Hug L.A."/>
            <person name="Sharon I."/>
            <person name="Castelle C.J."/>
            <person name="Probst A.J."/>
            <person name="Thomas B.C."/>
            <person name="Singh A."/>
            <person name="Wilkins M.J."/>
            <person name="Karaoz U."/>
            <person name="Brodie E.L."/>
            <person name="Williams K.H."/>
            <person name="Hubbard S.S."/>
            <person name="Banfield J.F."/>
        </authorList>
    </citation>
    <scope>NUCLEOTIDE SEQUENCE [LARGE SCALE GENOMIC DNA]</scope>
</reference>
<protein>
    <recommendedName>
        <fullName evidence="3">Penicillin-binding protein activator LpoB</fullName>
    </recommendedName>
</protein>
<evidence type="ECO:0000313" key="2">
    <source>
        <dbReference type="Proteomes" id="UP000178435"/>
    </source>
</evidence>
<organism evidence="1 2">
    <name type="scientific">Candidatus Schekmanbacteria bacterium RBG_16_38_11</name>
    <dbReference type="NCBI Taxonomy" id="1817880"/>
    <lineage>
        <taxon>Bacteria</taxon>
        <taxon>Candidatus Schekmaniibacteriota</taxon>
    </lineage>
</organism>
<dbReference type="EMBL" id="MGDF01000154">
    <property type="protein sequence ID" value="OGL44215.1"/>
    <property type="molecule type" value="Genomic_DNA"/>
</dbReference>
<evidence type="ECO:0008006" key="3">
    <source>
        <dbReference type="Google" id="ProtNLM"/>
    </source>
</evidence>